<dbReference type="InterPro" id="IPR001305">
    <property type="entry name" value="HSP_DnaJ_Cys-rich_dom"/>
</dbReference>
<organism evidence="2 3">
    <name type="scientific">Pseudomyxococcus hansupus</name>
    <dbReference type="NCBI Taxonomy" id="1297742"/>
    <lineage>
        <taxon>Bacteria</taxon>
        <taxon>Pseudomonadati</taxon>
        <taxon>Myxococcota</taxon>
        <taxon>Myxococcia</taxon>
        <taxon>Myxococcales</taxon>
        <taxon>Cystobacterineae</taxon>
        <taxon>Myxococcaceae</taxon>
        <taxon>Pseudomyxococcus</taxon>
    </lineage>
</organism>
<dbReference type="KEGG" id="mym:A176_004874"/>
<dbReference type="AlphaFoldDB" id="A0A0H4XI86"/>
<evidence type="ECO:0000256" key="1">
    <source>
        <dbReference type="SAM" id="MobiDB-lite"/>
    </source>
</evidence>
<dbReference type="GO" id="GO:0031072">
    <property type="term" value="F:heat shock protein binding"/>
    <property type="evidence" value="ECO:0007669"/>
    <property type="project" value="InterPro"/>
</dbReference>
<evidence type="ECO:0000313" key="2">
    <source>
        <dbReference type="EMBL" id="AKQ67962.1"/>
    </source>
</evidence>
<dbReference type="PATRIC" id="fig|1297742.4.peg.4919"/>
<feature type="compositionally biased region" description="Low complexity" evidence="1">
    <location>
        <begin position="194"/>
        <end position="203"/>
    </location>
</feature>
<feature type="compositionally biased region" description="Low complexity" evidence="1">
    <location>
        <begin position="160"/>
        <end position="186"/>
    </location>
</feature>
<reference evidence="2 3" key="1">
    <citation type="journal article" date="2016" name="PLoS ONE">
        <title>Complete Genome Sequence and Comparative Genomics of a Novel Myxobacterium Myxococcus hansupus.</title>
        <authorList>
            <person name="Sharma G."/>
            <person name="Narwani T."/>
            <person name="Subramanian S."/>
        </authorList>
    </citation>
    <scope>NUCLEOTIDE SEQUENCE [LARGE SCALE GENOMIC DNA]</scope>
    <source>
        <strain evidence="3">mixupus</strain>
    </source>
</reference>
<gene>
    <name evidence="2" type="ORF">A176_004874</name>
</gene>
<sequence length="431" mass="45413">MNEQLMEKKAETEQRIDDALTRLGEVAGKGQPFSLLLAPSDEELDAAVTAEHAWAHGQLYSTVMQYLEQLVANLSKMPKAVGRAVSEAAPQRVVRFSIDSFDGGISTGQVYFNGGRLDLVFRVDALKTNQAGWSDVGLDVRDALARIGKSPSDDEPEPESAPAEPESALAEPESAPAESESAPVEPEAAREEAVSAPEAAPAPSDGPTEAIDKHLAALGEFIGDGVKWRYAWATDAATMDAEVTSHSSDLKGTLLNTLEAFLGHIVDNVRSHSTPEDLAFAAPSRTLVFEFVDIDDCPRQYLGVFQAVIKGEQLYFVGPAMDFNTWGSRGRLGRDLEKAVQAARGESGPTESERRLAESLAAIAGSSSGGGSNDDGAAAASSHTGKPCRACDGTGLGTCNGCHGKGGRCNYCQGSGRSKAKCPSCRGASPR</sequence>
<dbReference type="EMBL" id="CP012109">
    <property type="protein sequence ID" value="AKQ67962.1"/>
    <property type="molecule type" value="Genomic_DNA"/>
</dbReference>
<evidence type="ECO:0000313" key="3">
    <source>
        <dbReference type="Proteomes" id="UP000009026"/>
    </source>
</evidence>
<accession>A0A0H4XI86</accession>
<dbReference type="Proteomes" id="UP000009026">
    <property type="component" value="Chromosome"/>
</dbReference>
<name>A0A0H4XI86_9BACT</name>
<feature type="region of interest" description="Disordered" evidence="1">
    <location>
        <begin position="148"/>
        <end position="209"/>
    </location>
</feature>
<dbReference type="STRING" id="1297742.A176_004874"/>
<protein>
    <submittedName>
        <fullName evidence="2">Uncharacterized protein</fullName>
    </submittedName>
</protein>
<dbReference type="GO" id="GO:0051082">
    <property type="term" value="F:unfolded protein binding"/>
    <property type="evidence" value="ECO:0007669"/>
    <property type="project" value="InterPro"/>
</dbReference>
<keyword evidence="3" id="KW-1185">Reference proteome</keyword>
<dbReference type="CDD" id="cd10719">
    <property type="entry name" value="DnaJ_zf"/>
    <property type="match status" value="1"/>
</dbReference>
<proteinExistence type="predicted"/>